<evidence type="ECO:0000256" key="2">
    <source>
        <dbReference type="ARBA" id="ARBA00004532"/>
    </source>
</evidence>
<keyword evidence="3" id="KW-1052">Target cell membrane</keyword>
<comment type="subcellular location">
    <subcellularLocation>
        <location evidence="2">Nematocyst</location>
    </subcellularLocation>
    <subcellularLocation>
        <location evidence="1">Target cell membrane</location>
    </subcellularLocation>
</comment>
<evidence type="ECO:0000313" key="8">
    <source>
        <dbReference type="Proteomes" id="UP000594262"/>
    </source>
</evidence>
<evidence type="ECO:0000256" key="6">
    <source>
        <dbReference type="SAM" id="SignalP"/>
    </source>
</evidence>
<keyword evidence="4" id="KW-0472">Membrane</keyword>
<dbReference type="OrthoDB" id="6132998at2759"/>
<feature type="signal peptide" evidence="6">
    <location>
        <begin position="1"/>
        <end position="22"/>
    </location>
</feature>
<reference evidence="7" key="1">
    <citation type="submission" date="2021-01" db="UniProtKB">
        <authorList>
            <consortium name="EnsemblMetazoa"/>
        </authorList>
    </citation>
    <scope>IDENTIFICATION</scope>
</reference>
<evidence type="ECO:0000256" key="4">
    <source>
        <dbReference type="ARBA" id="ARBA00023298"/>
    </source>
</evidence>
<evidence type="ECO:0000256" key="3">
    <source>
        <dbReference type="ARBA" id="ARBA00022537"/>
    </source>
</evidence>
<dbReference type="GO" id="GO:0044218">
    <property type="term" value="C:other organism cell membrane"/>
    <property type="evidence" value="ECO:0007669"/>
    <property type="project" value="UniProtKB-KW"/>
</dbReference>
<proteinExistence type="predicted"/>
<feature type="chain" id="PRO_5033596666" evidence="6">
    <location>
        <begin position="23"/>
        <end position="250"/>
    </location>
</feature>
<sequence length="250" mass="27958">MLFTNGCILLISLGCLLTLTKANDNVRQKRTVDLTEAMLSASIRSGTSLSGTTVGDLKQSSYRVAVSGSVENYSKWALLFKGCEIAAGQMNLPLRSVAAGQREGFASHKTAHAAKGSFVKCMLLVGDKLVHFMYSAPYSFDFHANYLAVGICNKDMQSDTHGYPCRDLTAKIMYYYTPSFVSIRQFYRNIHTVKYCDEDLCISGVMGTSHQPEINLKVMPQKYEDLYNEVKDDSVKDHWGKDEYEKFVNS</sequence>
<keyword evidence="4" id="KW-1053">Target membrane</keyword>
<dbReference type="GeneID" id="136819287"/>
<dbReference type="EnsemblMetazoa" id="CLYHEMT011667.1">
    <property type="protein sequence ID" value="CLYHEMP011667.1"/>
    <property type="gene ID" value="CLYHEMG011667"/>
</dbReference>
<dbReference type="InterPro" id="IPR015926">
    <property type="entry name" value="Cytolysin/lectin"/>
</dbReference>
<evidence type="ECO:0000256" key="5">
    <source>
        <dbReference type="ARBA" id="ARBA00023331"/>
    </source>
</evidence>
<dbReference type="Gene3D" id="2.60.270.20">
    <property type="entry name" value="Cytolysin/lectin"/>
    <property type="match status" value="1"/>
</dbReference>
<keyword evidence="8" id="KW-1185">Reference proteome</keyword>
<dbReference type="RefSeq" id="XP_066931619.1">
    <property type="nucleotide sequence ID" value="XM_067075518.1"/>
</dbReference>
<evidence type="ECO:0000313" key="7">
    <source>
        <dbReference type="EnsemblMetazoa" id="CLYHEMP011667.1"/>
    </source>
</evidence>
<dbReference type="SUPFAM" id="SSF63724">
    <property type="entry name" value="Cytolysin/lectin"/>
    <property type="match status" value="1"/>
</dbReference>
<dbReference type="EnsemblMetazoa" id="CLYHEMT011667.2">
    <property type="protein sequence ID" value="CLYHEMP011667.2"/>
    <property type="gene ID" value="CLYHEMG011667"/>
</dbReference>
<name>A0A7M5VGG1_9CNID</name>
<dbReference type="GO" id="GO:0042151">
    <property type="term" value="C:nematocyst"/>
    <property type="evidence" value="ECO:0007669"/>
    <property type="project" value="UniProtKB-SubCell"/>
</dbReference>
<evidence type="ECO:0000256" key="1">
    <source>
        <dbReference type="ARBA" id="ARBA00004175"/>
    </source>
</evidence>
<accession>A0A7M5VGG1</accession>
<keyword evidence="5" id="KW-0166">Nematocyst</keyword>
<dbReference type="RefSeq" id="XP_066931620.1">
    <property type="nucleotide sequence ID" value="XM_067075519.1"/>
</dbReference>
<organism evidence="7 8">
    <name type="scientific">Clytia hemisphaerica</name>
    <dbReference type="NCBI Taxonomy" id="252671"/>
    <lineage>
        <taxon>Eukaryota</taxon>
        <taxon>Metazoa</taxon>
        <taxon>Cnidaria</taxon>
        <taxon>Hydrozoa</taxon>
        <taxon>Hydroidolina</taxon>
        <taxon>Leptothecata</taxon>
        <taxon>Obeliida</taxon>
        <taxon>Clytiidae</taxon>
        <taxon>Clytia</taxon>
    </lineage>
</organism>
<dbReference type="AlphaFoldDB" id="A0A7M5VGG1"/>
<keyword evidence="6" id="KW-0732">Signal</keyword>
<protein>
    <submittedName>
        <fullName evidence="7">Uncharacterized protein</fullName>
    </submittedName>
</protein>
<dbReference type="Proteomes" id="UP000594262">
    <property type="component" value="Unplaced"/>
</dbReference>